<evidence type="ECO:0000313" key="1">
    <source>
        <dbReference type="EMBL" id="VTZ49840.1"/>
    </source>
</evidence>
<evidence type="ECO:0000313" key="2">
    <source>
        <dbReference type="Proteomes" id="UP000485880"/>
    </source>
</evidence>
<protein>
    <submittedName>
        <fullName evidence="1">Copper-binding lipoprotein NosL</fullName>
    </submittedName>
</protein>
<sequence>MRHIFIVLALLSLTACKEDKAADLPRPREVTDASVAQFCGMALREHAGPKAQIFVRGVADPYWFSTVRDAFAFAMLPEMPKSISAIYVNDMARAKDWDQPEPGMWVEAHQASYVIGSRRLGGMGADETIPFGDEAAANRFAQANGGRVVRFADVPSDYILPATQGRP</sequence>
<dbReference type="PROSITE" id="PS51257">
    <property type="entry name" value="PROKAR_LIPOPROTEIN"/>
    <property type="match status" value="1"/>
</dbReference>
<comment type="caution">
    <text evidence="1">The sequence shown here is derived from an EMBL/GenBank/DDBJ whole genome shotgun (WGS) entry which is preliminary data.</text>
</comment>
<dbReference type="SUPFAM" id="SSF160387">
    <property type="entry name" value="NosL/MerB-like"/>
    <property type="match status" value="1"/>
</dbReference>
<keyword evidence="1" id="KW-0449">Lipoprotein</keyword>
<gene>
    <name evidence="1" type="primary">nosL</name>
    <name evidence="1" type="ORF">MPC4_20050</name>
</gene>
<dbReference type="AlphaFoldDB" id="A0A8B6M698"/>
<dbReference type="Gene3D" id="3.30.70.2050">
    <property type="match status" value="1"/>
</dbReference>
<proteinExistence type="predicted"/>
<organism evidence="1 2">
    <name type="scientific">Methylocella tundrae</name>
    <dbReference type="NCBI Taxonomy" id="227605"/>
    <lineage>
        <taxon>Bacteria</taxon>
        <taxon>Pseudomonadati</taxon>
        <taxon>Pseudomonadota</taxon>
        <taxon>Alphaproteobacteria</taxon>
        <taxon>Hyphomicrobiales</taxon>
        <taxon>Beijerinckiaceae</taxon>
        <taxon>Methylocella</taxon>
    </lineage>
</organism>
<dbReference type="PANTHER" id="PTHR41247:SF1">
    <property type="entry name" value="HTH-TYPE TRANSCRIPTIONAL REPRESSOR YCNK"/>
    <property type="match status" value="1"/>
</dbReference>
<dbReference type="RefSeq" id="WP_174512065.1">
    <property type="nucleotide sequence ID" value="NZ_CABFMQ020000076.1"/>
</dbReference>
<accession>A0A8B6M698</accession>
<keyword evidence="2" id="KW-1185">Reference proteome</keyword>
<dbReference type="Pfam" id="PF05573">
    <property type="entry name" value="NosL"/>
    <property type="match status" value="1"/>
</dbReference>
<name>A0A8B6M698_METTU</name>
<reference evidence="1 2" key="1">
    <citation type="submission" date="2019-05" db="EMBL/GenBank/DDBJ databases">
        <authorList>
            <person name="Farhan Ul Haque M."/>
        </authorList>
    </citation>
    <scope>NUCLEOTIDE SEQUENCE [LARGE SCALE GENOMIC DNA]</scope>
    <source>
        <strain evidence="1">2</strain>
    </source>
</reference>
<dbReference type="Gene3D" id="3.30.70.2060">
    <property type="match status" value="1"/>
</dbReference>
<dbReference type="PANTHER" id="PTHR41247">
    <property type="entry name" value="HTH-TYPE TRANSCRIPTIONAL REPRESSOR YCNK"/>
    <property type="match status" value="1"/>
</dbReference>
<dbReference type="InterPro" id="IPR008719">
    <property type="entry name" value="N2O_reductase_NosL"/>
</dbReference>
<dbReference type="EMBL" id="CABFMQ020000076">
    <property type="protein sequence ID" value="VTZ49840.1"/>
    <property type="molecule type" value="Genomic_DNA"/>
</dbReference>
<dbReference type="Proteomes" id="UP000485880">
    <property type="component" value="Unassembled WGS sequence"/>
</dbReference>